<dbReference type="InterPro" id="IPR006179">
    <property type="entry name" value="5_nucleotidase/apyrase"/>
</dbReference>
<protein>
    <submittedName>
        <fullName evidence="4">Bifunctional 2',3'-cyclic-nucleotide 2'-phosphodiesterase/3'-nucleotidase</fullName>
    </submittedName>
</protein>
<dbReference type="InterPro" id="IPR036907">
    <property type="entry name" value="5'-Nucleotdase_C_sf"/>
</dbReference>
<name>A0A7Z2T5J9_9VIBR</name>
<accession>A0A7Z2T5J9</accession>
<dbReference type="GO" id="GO:0046872">
    <property type="term" value="F:metal ion binding"/>
    <property type="evidence" value="ECO:0007669"/>
    <property type="project" value="InterPro"/>
</dbReference>
<keyword evidence="2" id="KW-0547">Nucleotide-binding</keyword>
<comment type="similarity">
    <text evidence="1 2">Belongs to the 5'-nucleotidase family.</text>
</comment>
<dbReference type="EMBL" id="CP047475">
    <property type="protein sequence ID" value="QIA64661.1"/>
    <property type="molecule type" value="Genomic_DNA"/>
</dbReference>
<dbReference type="Proteomes" id="UP000464262">
    <property type="component" value="Chromosome 1"/>
</dbReference>
<evidence type="ECO:0000313" key="5">
    <source>
        <dbReference type="Proteomes" id="UP000464262"/>
    </source>
</evidence>
<dbReference type="AlphaFoldDB" id="A0A7Z2T5J9"/>
<dbReference type="Pfam" id="PF00149">
    <property type="entry name" value="Metallophos"/>
    <property type="match status" value="1"/>
</dbReference>
<dbReference type="PANTHER" id="PTHR11575">
    <property type="entry name" value="5'-NUCLEOTIDASE-RELATED"/>
    <property type="match status" value="1"/>
</dbReference>
<dbReference type="Gene3D" id="3.90.780.10">
    <property type="entry name" value="5'-Nucleotidase, C-terminal domain"/>
    <property type="match status" value="1"/>
</dbReference>
<dbReference type="PRINTS" id="PR01607">
    <property type="entry name" value="APYRASEFAMLY"/>
</dbReference>
<evidence type="ECO:0000259" key="3">
    <source>
        <dbReference type="Pfam" id="PF00149"/>
    </source>
</evidence>
<organism evidence="4 5">
    <name type="scientific">Vibrio astriarenae</name>
    <dbReference type="NCBI Taxonomy" id="1481923"/>
    <lineage>
        <taxon>Bacteria</taxon>
        <taxon>Pseudomonadati</taxon>
        <taxon>Pseudomonadota</taxon>
        <taxon>Gammaproteobacteria</taxon>
        <taxon>Vibrionales</taxon>
        <taxon>Vibrionaceae</taxon>
        <taxon>Vibrio</taxon>
    </lineage>
</organism>
<keyword evidence="2" id="KW-0378">Hydrolase</keyword>
<feature type="domain" description="Calcineurin-like phosphoesterase" evidence="3">
    <location>
        <begin position="4"/>
        <end position="278"/>
    </location>
</feature>
<evidence type="ECO:0000256" key="1">
    <source>
        <dbReference type="ARBA" id="ARBA00006654"/>
    </source>
</evidence>
<keyword evidence="5" id="KW-1185">Reference proteome</keyword>
<dbReference type="GO" id="GO:0009166">
    <property type="term" value="P:nucleotide catabolic process"/>
    <property type="evidence" value="ECO:0007669"/>
    <property type="project" value="InterPro"/>
</dbReference>
<dbReference type="GO" id="GO:0030288">
    <property type="term" value="C:outer membrane-bounded periplasmic space"/>
    <property type="evidence" value="ECO:0007669"/>
    <property type="project" value="TreeGrafter"/>
</dbReference>
<dbReference type="SUPFAM" id="SSF56300">
    <property type="entry name" value="Metallo-dependent phosphatases"/>
    <property type="match status" value="1"/>
</dbReference>
<dbReference type="GO" id="GO:0000166">
    <property type="term" value="F:nucleotide binding"/>
    <property type="evidence" value="ECO:0007669"/>
    <property type="project" value="UniProtKB-KW"/>
</dbReference>
<dbReference type="PANTHER" id="PTHR11575:SF6">
    <property type="entry name" value="2',3'-CYCLIC-NUCLEOTIDE 2'-PHOSPHODIESTERASE_3'-NUCLEOTIDASE"/>
    <property type="match status" value="1"/>
</dbReference>
<dbReference type="InterPro" id="IPR029052">
    <property type="entry name" value="Metallo-depent_PP-like"/>
</dbReference>
<reference evidence="4 5" key="1">
    <citation type="submission" date="2020-01" db="EMBL/GenBank/DDBJ databases">
        <title>Whole genome and functional gene identification of agarase of Vibrio HN897.</title>
        <authorList>
            <person name="Liu Y."/>
            <person name="Zhao Z."/>
        </authorList>
    </citation>
    <scope>NUCLEOTIDE SEQUENCE [LARGE SCALE GENOMIC DNA]</scope>
    <source>
        <strain evidence="4 5">HN897</strain>
    </source>
</reference>
<evidence type="ECO:0000256" key="2">
    <source>
        <dbReference type="RuleBase" id="RU362119"/>
    </source>
</evidence>
<gene>
    <name evidence="4" type="ORF">GT360_03895</name>
</gene>
<evidence type="ECO:0000313" key="4">
    <source>
        <dbReference type="EMBL" id="QIA64661.1"/>
    </source>
</evidence>
<dbReference type="PROSITE" id="PS00785">
    <property type="entry name" value="5_NUCLEOTIDASE_1"/>
    <property type="match status" value="1"/>
</dbReference>
<dbReference type="Gene3D" id="3.60.21.10">
    <property type="match status" value="1"/>
</dbReference>
<proteinExistence type="inferred from homology"/>
<dbReference type="SUPFAM" id="SSF55816">
    <property type="entry name" value="5'-nucleotidase (syn. UDP-sugar hydrolase), C-terminal domain"/>
    <property type="match status" value="1"/>
</dbReference>
<dbReference type="NCBIfam" id="NF006938">
    <property type="entry name" value="PRK09420.1"/>
    <property type="match status" value="1"/>
</dbReference>
<dbReference type="KEGG" id="vas:GT360_03895"/>
<sequence length="683" mass="76227">MDLRLMETTDLHSNMMPYNYFLSEEANEEAGPQAYGLSRTATLIDQARREQPNNMLFDNGDLIQGSPMGDYLADLGVEYLQEALNVHPVYKAMNYLNYDAANLGNHEFNYGLDYLAAASEGANFPYVNANVYEFNDDLARLTDEECTVDLDDHFAGNTEEFFDENKPYFQPFTILNRYFTADDGENYPVKVGVIGFTPPQILNWDERHLKCQVLLADIKMTAEHYVPKMQALGADIIVAIPHSGLTGGANNNEFQENATWQLAYVDGIDAIMFGHDHNNFPTDADVYDGMEGVDAKNGTINGVPAVMPGFWGNHLGIIDFKLESKDNGESWNIVSSKPHLKALTESTVSNVEIEFLVKGDHEGTIEFMGEEIANINDPINSFFTAVEPDISVQIVNEAQMDWGIAQQDSGALTENYPVISVSAPFKGGRGGSSDYTNIDGGVLTRASVADLYVFDNNTPAILEISAGDIIEWLEYVVAQQYVTVSKEGDRVLDENFRSYNFDIFFGGFVNEESQLNYQIDVTQDARYIVDSEDGSYELFEKNRRIKNFTFAGESFDINSEKLFYVVTNNYRASNSDMPGVKNAKIVLEDAAFTNRELVNDYLNELVEQAGGSSDELVTLEFLNAHNFSLVGGDYPVRFLSSHLDAASDYADEHLETVTPTDEFGNVGANEGYRFFEYQLTSAE</sequence>
<dbReference type="GO" id="GO:0016788">
    <property type="term" value="F:hydrolase activity, acting on ester bonds"/>
    <property type="evidence" value="ECO:0007669"/>
    <property type="project" value="InterPro"/>
</dbReference>
<dbReference type="PROSITE" id="PS00786">
    <property type="entry name" value="5_NUCLEOTIDASE_2"/>
    <property type="match status" value="1"/>
</dbReference>
<dbReference type="InterPro" id="IPR006146">
    <property type="entry name" value="5'-Nucleotdase_CS"/>
</dbReference>
<dbReference type="InterPro" id="IPR004843">
    <property type="entry name" value="Calcineurin-like_PHP"/>
</dbReference>